<dbReference type="EMBL" id="PPTF01000068">
    <property type="protein sequence ID" value="POA97930.1"/>
    <property type="molecule type" value="Genomic_DNA"/>
</dbReference>
<dbReference type="Proteomes" id="UP000236416">
    <property type="component" value="Unassembled WGS sequence"/>
</dbReference>
<gene>
    <name evidence="13" type="primary">modB</name>
    <name evidence="13" type="ORF">C2134_14880</name>
</gene>
<dbReference type="PROSITE" id="PS50928">
    <property type="entry name" value="ABC_TM1"/>
    <property type="match status" value="1"/>
</dbReference>
<dbReference type="Pfam" id="PF00528">
    <property type="entry name" value="BPD_transp_1"/>
    <property type="match status" value="1"/>
</dbReference>
<dbReference type="NCBIfam" id="TIGR02141">
    <property type="entry name" value="modB_ABC"/>
    <property type="match status" value="1"/>
</dbReference>
<evidence type="ECO:0000256" key="7">
    <source>
        <dbReference type="ARBA" id="ARBA00022692"/>
    </source>
</evidence>
<evidence type="ECO:0000256" key="11">
    <source>
        <dbReference type="RuleBase" id="RU365097"/>
    </source>
</evidence>
<evidence type="ECO:0000256" key="2">
    <source>
        <dbReference type="ARBA" id="ARBA00004651"/>
    </source>
</evidence>
<dbReference type="GO" id="GO:0005886">
    <property type="term" value="C:plasma membrane"/>
    <property type="evidence" value="ECO:0007669"/>
    <property type="project" value="UniProtKB-SubCell"/>
</dbReference>
<keyword evidence="9 10" id="KW-0472">Membrane</keyword>
<dbReference type="RefSeq" id="WP_103320919.1">
    <property type="nucleotide sequence ID" value="NZ_PPTF01000068.1"/>
</dbReference>
<protein>
    <recommendedName>
        <fullName evidence="11">Molybdenum transport system permease</fullName>
    </recommendedName>
</protein>
<accession>A0A2K4MLK4</accession>
<evidence type="ECO:0000256" key="8">
    <source>
        <dbReference type="ARBA" id="ARBA00022989"/>
    </source>
</evidence>
<dbReference type="InterPro" id="IPR000515">
    <property type="entry name" value="MetI-like"/>
</dbReference>
<keyword evidence="4 10" id="KW-0813">Transport</keyword>
<evidence type="ECO:0000256" key="6">
    <source>
        <dbReference type="ARBA" id="ARBA00022505"/>
    </source>
</evidence>
<feature type="transmembrane region" description="Helical" evidence="10">
    <location>
        <begin position="198"/>
        <end position="216"/>
    </location>
</feature>
<keyword evidence="11" id="KW-0997">Cell inner membrane</keyword>
<feature type="transmembrane region" description="Helical" evidence="10">
    <location>
        <begin position="86"/>
        <end position="106"/>
    </location>
</feature>
<dbReference type="PANTHER" id="PTHR30183:SF8">
    <property type="entry name" value="MOLYBDENUM TRANSPORT SYSTEM PERMEASE"/>
    <property type="match status" value="1"/>
</dbReference>
<evidence type="ECO:0000313" key="14">
    <source>
        <dbReference type="Proteomes" id="UP000236416"/>
    </source>
</evidence>
<keyword evidence="7 10" id="KW-0812">Transmembrane</keyword>
<dbReference type="CDD" id="cd06261">
    <property type="entry name" value="TM_PBP2"/>
    <property type="match status" value="1"/>
</dbReference>
<evidence type="ECO:0000259" key="12">
    <source>
        <dbReference type="PROSITE" id="PS50928"/>
    </source>
</evidence>
<organism evidence="13 14">
    <name type="scientific">Chromobacterium sinusclupearum</name>
    <dbReference type="NCBI Taxonomy" id="2077146"/>
    <lineage>
        <taxon>Bacteria</taxon>
        <taxon>Pseudomonadati</taxon>
        <taxon>Pseudomonadota</taxon>
        <taxon>Betaproteobacteria</taxon>
        <taxon>Neisseriales</taxon>
        <taxon>Chromobacteriaceae</taxon>
        <taxon>Chromobacterium</taxon>
    </lineage>
</organism>
<evidence type="ECO:0000256" key="1">
    <source>
        <dbReference type="ARBA" id="ARBA00002949"/>
    </source>
</evidence>
<evidence type="ECO:0000256" key="10">
    <source>
        <dbReference type="RuleBase" id="RU363032"/>
    </source>
</evidence>
<feature type="transmembrane region" description="Helical" evidence="10">
    <location>
        <begin position="6"/>
        <end position="35"/>
    </location>
</feature>
<dbReference type="PANTHER" id="PTHR30183">
    <property type="entry name" value="MOLYBDENUM TRANSPORT SYSTEM PERMEASE PROTEIN MODB"/>
    <property type="match status" value="1"/>
</dbReference>
<keyword evidence="5" id="KW-1003">Cell membrane</keyword>
<proteinExistence type="inferred from homology"/>
<feature type="domain" description="ABC transmembrane type-1" evidence="12">
    <location>
        <begin position="9"/>
        <end position="213"/>
    </location>
</feature>
<reference evidence="13 14" key="1">
    <citation type="submission" date="2018-01" db="EMBL/GenBank/DDBJ databases">
        <title>Genomic Sequence of Chromobacterium MWU13-2610 from wild cranberry bogs within the Cape Cod National Seashore.</title>
        <authorList>
            <person name="O'Hara-Hanley K."/>
            <person name="Soby S."/>
            <person name="Harrison A."/>
        </authorList>
    </citation>
    <scope>NUCLEOTIDE SEQUENCE [LARGE SCALE GENOMIC DNA]</scope>
    <source>
        <strain evidence="13 14">MWU13-2610</strain>
    </source>
</reference>
<feature type="transmembrane region" description="Helical" evidence="10">
    <location>
        <begin position="47"/>
        <end position="66"/>
    </location>
</feature>
<sequence>MTSQDWSAIALTLRLAGISTLLLLALCIPLAWWLARGSSRLRPLAEAAAMLPLVLPPTVLGFYLLLAFGPHGPVGWLTSSLGLPGLAFTFAGLVIASVLYSLPFVLQPLLASFRAVRQEELESALLLGAGAWQRMRHVILPSCRTGVLSAACLGFAHTVGEFGVVLMIGGNIDGVTRVISIALYNQVEQADYASAHQLALMLLLFSLAALSLVYWLNARQKNAEQ</sequence>
<evidence type="ECO:0000256" key="9">
    <source>
        <dbReference type="ARBA" id="ARBA00023136"/>
    </source>
</evidence>
<evidence type="ECO:0000256" key="3">
    <source>
        <dbReference type="ARBA" id="ARBA00007069"/>
    </source>
</evidence>
<evidence type="ECO:0000256" key="4">
    <source>
        <dbReference type="ARBA" id="ARBA00022448"/>
    </source>
</evidence>
<dbReference type="GO" id="GO:0015098">
    <property type="term" value="F:molybdate ion transmembrane transporter activity"/>
    <property type="evidence" value="ECO:0007669"/>
    <property type="project" value="UniProtKB-UniRule"/>
</dbReference>
<dbReference type="SUPFAM" id="SSF161098">
    <property type="entry name" value="MetI-like"/>
    <property type="match status" value="1"/>
</dbReference>
<dbReference type="AlphaFoldDB" id="A0A2K4MLK4"/>
<comment type="function">
    <text evidence="1 11">Part of the binding-protein-dependent transport system for molybdenum; probably responsible for the translocation of the substrate across the membrane.</text>
</comment>
<keyword evidence="8 10" id="KW-1133">Transmembrane helix</keyword>
<name>A0A2K4MLK4_9NEIS</name>
<keyword evidence="14" id="KW-1185">Reference proteome</keyword>
<evidence type="ECO:0000313" key="13">
    <source>
        <dbReference type="EMBL" id="POA97930.1"/>
    </source>
</evidence>
<comment type="caution">
    <text evidence="11">Lacks conserved residue(s) required for the propagation of feature annotation.</text>
</comment>
<comment type="similarity">
    <text evidence="3 11">Belongs to the binding-protein-dependent transport system permease family. CysTW subfamily.</text>
</comment>
<dbReference type="InterPro" id="IPR011867">
    <property type="entry name" value="ModB_ABC"/>
</dbReference>
<comment type="caution">
    <text evidence="13">The sequence shown here is derived from an EMBL/GenBank/DDBJ whole genome shotgun (WGS) entry which is preliminary data.</text>
</comment>
<keyword evidence="6 11" id="KW-0500">Molybdenum</keyword>
<dbReference type="InterPro" id="IPR035906">
    <property type="entry name" value="MetI-like_sf"/>
</dbReference>
<dbReference type="Gene3D" id="1.10.3720.10">
    <property type="entry name" value="MetI-like"/>
    <property type="match status" value="1"/>
</dbReference>
<evidence type="ECO:0000256" key="5">
    <source>
        <dbReference type="ARBA" id="ARBA00022475"/>
    </source>
</evidence>
<comment type="subcellular location">
    <subcellularLocation>
        <location evidence="11">Cell inner membrane</location>
        <topology evidence="11">Multi-pass membrane protein</topology>
    </subcellularLocation>
    <subcellularLocation>
        <location evidence="2 10">Cell membrane</location>
        <topology evidence="2 10">Multi-pass membrane protein</topology>
    </subcellularLocation>
</comment>